<sequence length="142" mass="16311">MIIEKLMSKPIVTVEMDDTLKVVKHIFERAKFHHLLVVEKDVLYGVISDRDLLKAISPHIGTPNETPHDTVTLNKRVHQIMTRKPITLPPQADVYAAISIFNLHSISCIPIVDDKRKPIGIVTWRDILRVIEENHNKKTLKK</sequence>
<evidence type="ECO:0000256" key="2">
    <source>
        <dbReference type="PROSITE-ProRule" id="PRU00703"/>
    </source>
</evidence>
<dbReference type="PROSITE" id="PS51371">
    <property type="entry name" value="CBS"/>
    <property type="match status" value="2"/>
</dbReference>
<dbReference type="OrthoDB" id="9794094at2"/>
<dbReference type="SUPFAM" id="SSF54631">
    <property type="entry name" value="CBS-domain pair"/>
    <property type="match status" value="1"/>
</dbReference>
<dbReference type="RefSeq" id="WP_068370988.1">
    <property type="nucleotide sequence ID" value="NZ_LSNE01000001.1"/>
</dbReference>
<dbReference type="Gene3D" id="3.10.580.10">
    <property type="entry name" value="CBS-domain"/>
    <property type="match status" value="1"/>
</dbReference>
<dbReference type="STRING" id="1799789.AX660_00700"/>
<dbReference type="CDD" id="cd04584">
    <property type="entry name" value="CBS_pair_AcuB_like"/>
    <property type="match status" value="1"/>
</dbReference>
<organism evidence="4 5">
    <name type="scientific">Paraglaciecola hydrolytica</name>
    <dbReference type="NCBI Taxonomy" id="1799789"/>
    <lineage>
        <taxon>Bacteria</taxon>
        <taxon>Pseudomonadati</taxon>
        <taxon>Pseudomonadota</taxon>
        <taxon>Gammaproteobacteria</taxon>
        <taxon>Alteromonadales</taxon>
        <taxon>Alteromonadaceae</taxon>
        <taxon>Paraglaciecola</taxon>
    </lineage>
</organism>
<dbReference type="Pfam" id="PF00571">
    <property type="entry name" value="CBS"/>
    <property type="match status" value="2"/>
</dbReference>
<accession>A0A136A797</accession>
<protein>
    <submittedName>
        <fullName evidence="4">Signal transduction protein</fullName>
    </submittedName>
</protein>
<dbReference type="InterPro" id="IPR046342">
    <property type="entry name" value="CBS_dom_sf"/>
</dbReference>
<keyword evidence="5" id="KW-1185">Reference proteome</keyword>
<evidence type="ECO:0000259" key="3">
    <source>
        <dbReference type="PROSITE" id="PS51371"/>
    </source>
</evidence>
<dbReference type="PANTHER" id="PTHR43080:SF2">
    <property type="entry name" value="CBS DOMAIN-CONTAINING PROTEIN"/>
    <property type="match status" value="1"/>
</dbReference>
<proteinExistence type="predicted"/>
<comment type="caution">
    <text evidence="4">The sequence shown here is derived from an EMBL/GenBank/DDBJ whole genome shotgun (WGS) entry which is preliminary data.</text>
</comment>
<reference evidence="5" key="1">
    <citation type="submission" date="2016-02" db="EMBL/GenBank/DDBJ databases">
        <authorList>
            <person name="Schultz-Johansen M."/>
            <person name="Glaring M.A."/>
            <person name="Bech P.K."/>
            <person name="Stougaard P."/>
        </authorList>
    </citation>
    <scope>NUCLEOTIDE SEQUENCE [LARGE SCALE GENOMIC DNA]</scope>
    <source>
        <strain evidence="5">S66</strain>
    </source>
</reference>
<evidence type="ECO:0000256" key="1">
    <source>
        <dbReference type="ARBA" id="ARBA00023122"/>
    </source>
</evidence>
<dbReference type="PANTHER" id="PTHR43080">
    <property type="entry name" value="CBS DOMAIN-CONTAINING PROTEIN CBSX3, MITOCHONDRIAL"/>
    <property type="match status" value="1"/>
</dbReference>
<evidence type="ECO:0000313" key="5">
    <source>
        <dbReference type="Proteomes" id="UP000070299"/>
    </source>
</evidence>
<dbReference type="InterPro" id="IPR051257">
    <property type="entry name" value="Diverse_CBS-Domain"/>
</dbReference>
<gene>
    <name evidence="4" type="ORF">AX660_00700</name>
</gene>
<dbReference type="SMART" id="SM00116">
    <property type="entry name" value="CBS"/>
    <property type="match status" value="2"/>
</dbReference>
<dbReference type="InterPro" id="IPR000644">
    <property type="entry name" value="CBS_dom"/>
</dbReference>
<feature type="domain" description="CBS" evidence="3">
    <location>
        <begin position="7"/>
        <end position="66"/>
    </location>
</feature>
<evidence type="ECO:0000313" key="4">
    <source>
        <dbReference type="EMBL" id="KXI31010.1"/>
    </source>
</evidence>
<keyword evidence="1 2" id="KW-0129">CBS domain</keyword>
<name>A0A136A797_9ALTE</name>
<dbReference type="Proteomes" id="UP000070299">
    <property type="component" value="Unassembled WGS sequence"/>
</dbReference>
<feature type="domain" description="CBS" evidence="3">
    <location>
        <begin position="81"/>
        <end position="138"/>
    </location>
</feature>
<dbReference type="EMBL" id="LSNE01000001">
    <property type="protein sequence ID" value="KXI31010.1"/>
    <property type="molecule type" value="Genomic_DNA"/>
</dbReference>
<dbReference type="AlphaFoldDB" id="A0A136A797"/>